<keyword evidence="10" id="KW-1185">Reference proteome</keyword>
<feature type="signal peptide" evidence="7">
    <location>
        <begin position="1"/>
        <end position="23"/>
    </location>
</feature>
<dbReference type="PANTHER" id="PTHR10869">
    <property type="entry name" value="PROLYL 4-HYDROXYLASE ALPHA SUBUNIT"/>
    <property type="match status" value="1"/>
</dbReference>
<dbReference type="eggNOG" id="KOG1591">
    <property type="taxonomic scope" value="Eukaryota"/>
</dbReference>
<evidence type="ECO:0000256" key="2">
    <source>
        <dbReference type="ARBA" id="ARBA00022723"/>
    </source>
</evidence>
<dbReference type="AlphaFoldDB" id="A0A0D3IWT9"/>
<evidence type="ECO:0000256" key="4">
    <source>
        <dbReference type="ARBA" id="ARBA00023002"/>
    </source>
</evidence>
<reference evidence="9" key="2">
    <citation type="submission" date="2024-10" db="UniProtKB">
        <authorList>
            <consortium name="EnsemblProtists"/>
        </authorList>
    </citation>
    <scope>IDENTIFICATION</scope>
</reference>
<dbReference type="STRING" id="2903.R1E459"/>
<dbReference type="RefSeq" id="XP_005768153.1">
    <property type="nucleotide sequence ID" value="XM_005768096.1"/>
</dbReference>
<feature type="chain" id="PRO_5044288158" description="Fe2OG dioxygenase domain-containing protein" evidence="7">
    <location>
        <begin position="24"/>
        <end position="315"/>
    </location>
</feature>
<dbReference type="GO" id="GO:0031418">
    <property type="term" value="F:L-ascorbic acid binding"/>
    <property type="evidence" value="ECO:0007669"/>
    <property type="project" value="InterPro"/>
</dbReference>
<comment type="cofactor">
    <cofactor evidence="1">
        <name>L-ascorbate</name>
        <dbReference type="ChEBI" id="CHEBI:38290"/>
    </cofactor>
</comment>
<keyword evidence="2" id="KW-0479">Metal-binding</keyword>
<dbReference type="Proteomes" id="UP000013827">
    <property type="component" value="Unassembled WGS sequence"/>
</dbReference>
<accession>A0A0D3IWT9</accession>
<dbReference type="PROSITE" id="PS51471">
    <property type="entry name" value="FE2OG_OXY"/>
    <property type="match status" value="1"/>
</dbReference>
<dbReference type="Gene3D" id="2.60.120.620">
    <property type="entry name" value="q2cbj1_9rhob like domain"/>
    <property type="match status" value="1"/>
</dbReference>
<reference evidence="10" key="1">
    <citation type="journal article" date="2013" name="Nature">
        <title>Pan genome of the phytoplankton Emiliania underpins its global distribution.</title>
        <authorList>
            <person name="Read B.A."/>
            <person name="Kegel J."/>
            <person name="Klute M.J."/>
            <person name="Kuo A."/>
            <person name="Lefebvre S.C."/>
            <person name="Maumus F."/>
            <person name="Mayer C."/>
            <person name="Miller J."/>
            <person name="Monier A."/>
            <person name="Salamov A."/>
            <person name="Young J."/>
            <person name="Aguilar M."/>
            <person name="Claverie J.M."/>
            <person name="Frickenhaus S."/>
            <person name="Gonzalez K."/>
            <person name="Herman E.K."/>
            <person name="Lin Y.C."/>
            <person name="Napier J."/>
            <person name="Ogata H."/>
            <person name="Sarno A.F."/>
            <person name="Shmutz J."/>
            <person name="Schroeder D."/>
            <person name="de Vargas C."/>
            <person name="Verret F."/>
            <person name="von Dassow P."/>
            <person name="Valentin K."/>
            <person name="Van de Peer Y."/>
            <person name="Wheeler G."/>
            <person name="Dacks J.B."/>
            <person name="Delwiche C.F."/>
            <person name="Dyhrman S.T."/>
            <person name="Glockner G."/>
            <person name="John U."/>
            <person name="Richards T."/>
            <person name="Worden A.Z."/>
            <person name="Zhang X."/>
            <person name="Grigoriev I.V."/>
            <person name="Allen A.E."/>
            <person name="Bidle K."/>
            <person name="Borodovsky M."/>
            <person name="Bowler C."/>
            <person name="Brownlee C."/>
            <person name="Cock J.M."/>
            <person name="Elias M."/>
            <person name="Gladyshev V.N."/>
            <person name="Groth M."/>
            <person name="Guda C."/>
            <person name="Hadaegh A."/>
            <person name="Iglesias-Rodriguez M.D."/>
            <person name="Jenkins J."/>
            <person name="Jones B.M."/>
            <person name="Lawson T."/>
            <person name="Leese F."/>
            <person name="Lindquist E."/>
            <person name="Lobanov A."/>
            <person name="Lomsadze A."/>
            <person name="Malik S.B."/>
            <person name="Marsh M.E."/>
            <person name="Mackinder L."/>
            <person name="Mock T."/>
            <person name="Mueller-Roeber B."/>
            <person name="Pagarete A."/>
            <person name="Parker M."/>
            <person name="Probert I."/>
            <person name="Quesneville H."/>
            <person name="Raines C."/>
            <person name="Rensing S.A."/>
            <person name="Riano-Pachon D.M."/>
            <person name="Richier S."/>
            <person name="Rokitta S."/>
            <person name="Shiraiwa Y."/>
            <person name="Soanes D.M."/>
            <person name="van der Giezen M."/>
            <person name="Wahlund T.M."/>
            <person name="Williams B."/>
            <person name="Wilson W."/>
            <person name="Wolfe G."/>
            <person name="Wurch L.L."/>
        </authorList>
    </citation>
    <scope>NUCLEOTIDE SEQUENCE</scope>
</reference>
<feature type="domain" description="Fe2OG dioxygenase" evidence="8">
    <location>
        <begin position="156"/>
        <end position="261"/>
    </location>
</feature>
<dbReference type="GO" id="GO:0005506">
    <property type="term" value="F:iron ion binding"/>
    <property type="evidence" value="ECO:0007669"/>
    <property type="project" value="InterPro"/>
</dbReference>
<evidence type="ECO:0000256" key="5">
    <source>
        <dbReference type="ARBA" id="ARBA00023004"/>
    </source>
</evidence>
<organism evidence="9 10">
    <name type="scientific">Emiliania huxleyi (strain CCMP1516)</name>
    <dbReference type="NCBI Taxonomy" id="280463"/>
    <lineage>
        <taxon>Eukaryota</taxon>
        <taxon>Haptista</taxon>
        <taxon>Haptophyta</taxon>
        <taxon>Prymnesiophyceae</taxon>
        <taxon>Isochrysidales</taxon>
        <taxon>Noelaerhabdaceae</taxon>
        <taxon>Emiliania</taxon>
    </lineage>
</organism>
<dbReference type="EnsemblProtists" id="EOD15724">
    <property type="protein sequence ID" value="EOD15724"/>
    <property type="gene ID" value="EMIHUDRAFT_103230"/>
</dbReference>
<feature type="compositionally biased region" description="Basic and acidic residues" evidence="6">
    <location>
        <begin position="304"/>
        <end position="315"/>
    </location>
</feature>
<evidence type="ECO:0000313" key="9">
    <source>
        <dbReference type="EnsemblProtists" id="EOD15724"/>
    </source>
</evidence>
<dbReference type="InterPro" id="IPR006620">
    <property type="entry name" value="Pro_4_hyd_alph"/>
</dbReference>
<keyword evidence="4" id="KW-0560">Oxidoreductase</keyword>
<dbReference type="InterPro" id="IPR045054">
    <property type="entry name" value="P4HA-like"/>
</dbReference>
<dbReference type="PANTHER" id="PTHR10869:SF233">
    <property type="entry name" value="FE2OG DIOXYGENASE DOMAIN-CONTAINING PROTEIN"/>
    <property type="match status" value="1"/>
</dbReference>
<proteinExistence type="predicted"/>
<evidence type="ECO:0000256" key="7">
    <source>
        <dbReference type="SAM" id="SignalP"/>
    </source>
</evidence>
<evidence type="ECO:0000256" key="6">
    <source>
        <dbReference type="SAM" id="MobiDB-lite"/>
    </source>
</evidence>
<evidence type="ECO:0000313" key="10">
    <source>
        <dbReference type="Proteomes" id="UP000013827"/>
    </source>
</evidence>
<sequence length="315" mass="34163">MRPNWLLAAALVLALALAGTSVCRSTIVGIGEALRRALLPCGRANETAATAAGGLGAVFVNAAKDFPELSPRVLSRDPWIVAFQEFASDAEMDGILAAARAQTRGDFVQSLMDDEDGDVVRSSQHIWCDTPTCMQDADVVRLMSRLSTVTRTPAANAEVLQLLRYDEGQRYDVHNDYTGGGHDGASGGRLFSFVLFLSSPEEGGELHFADVNLTIRAERGAAVLWPSLSAQDFDLPELLSHHASVPVRRGQKLAAVTWLHLYDWRTLQLDRGCAESLGAIIPPFALLPRSHTQTEDADEDADRSEDYSDDGRVSD</sequence>
<dbReference type="HOGENOM" id="CLU_884063_0_0_1"/>
<evidence type="ECO:0000256" key="1">
    <source>
        <dbReference type="ARBA" id="ARBA00001961"/>
    </source>
</evidence>
<dbReference type="GO" id="GO:0004656">
    <property type="term" value="F:procollagen-proline 4-dioxygenase activity"/>
    <property type="evidence" value="ECO:0007669"/>
    <property type="project" value="TreeGrafter"/>
</dbReference>
<dbReference type="GO" id="GO:0005783">
    <property type="term" value="C:endoplasmic reticulum"/>
    <property type="evidence" value="ECO:0007669"/>
    <property type="project" value="TreeGrafter"/>
</dbReference>
<dbReference type="SMART" id="SM00702">
    <property type="entry name" value="P4Hc"/>
    <property type="match status" value="1"/>
</dbReference>
<dbReference type="GeneID" id="17261764"/>
<evidence type="ECO:0000256" key="3">
    <source>
        <dbReference type="ARBA" id="ARBA00022964"/>
    </source>
</evidence>
<dbReference type="PaxDb" id="2903-EOD15724"/>
<name>A0A0D3IWT9_EMIH1</name>
<keyword evidence="3" id="KW-0223">Dioxygenase</keyword>
<dbReference type="InterPro" id="IPR005123">
    <property type="entry name" value="Oxoglu/Fe-dep_dioxygenase_dom"/>
</dbReference>
<dbReference type="KEGG" id="ehx:EMIHUDRAFT_103230"/>
<evidence type="ECO:0000259" key="8">
    <source>
        <dbReference type="PROSITE" id="PS51471"/>
    </source>
</evidence>
<dbReference type="Pfam" id="PF13640">
    <property type="entry name" value="2OG-FeII_Oxy_3"/>
    <property type="match status" value="1"/>
</dbReference>
<feature type="region of interest" description="Disordered" evidence="6">
    <location>
        <begin position="291"/>
        <end position="315"/>
    </location>
</feature>
<protein>
    <recommendedName>
        <fullName evidence="8">Fe2OG dioxygenase domain-containing protein</fullName>
    </recommendedName>
</protein>
<keyword evidence="5" id="KW-0408">Iron</keyword>
<dbReference type="InterPro" id="IPR044862">
    <property type="entry name" value="Pro_4_hyd_alph_FE2OG_OXY"/>
</dbReference>
<keyword evidence="7" id="KW-0732">Signal</keyword>